<evidence type="ECO:0000313" key="12">
    <source>
        <dbReference type="Proteomes" id="UP000677082"/>
    </source>
</evidence>
<keyword evidence="8 10" id="KW-1133">Transmembrane helix</keyword>
<evidence type="ECO:0000256" key="1">
    <source>
        <dbReference type="ARBA" id="ARBA00002254"/>
    </source>
</evidence>
<keyword evidence="4 10" id="KW-1003">Cell membrane</keyword>
<evidence type="ECO:0000256" key="8">
    <source>
        <dbReference type="ARBA" id="ARBA00022989"/>
    </source>
</evidence>
<dbReference type="Pfam" id="PF03748">
    <property type="entry name" value="FliL"/>
    <property type="match status" value="1"/>
</dbReference>
<keyword evidence="5 10" id="KW-0145">Chemotaxis</keyword>
<evidence type="ECO:0000256" key="2">
    <source>
        <dbReference type="ARBA" id="ARBA00004162"/>
    </source>
</evidence>
<evidence type="ECO:0000256" key="7">
    <source>
        <dbReference type="ARBA" id="ARBA00022779"/>
    </source>
</evidence>
<dbReference type="GO" id="GO:0005886">
    <property type="term" value="C:plasma membrane"/>
    <property type="evidence" value="ECO:0007669"/>
    <property type="project" value="UniProtKB-SubCell"/>
</dbReference>
<dbReference type="RefSeq" id="WP_213008203.1">
    <property type="nucleotide sequence ID" value="NZ_BOQN01000053.1"/>
</dbReference>
<keyword evidence="12" id="KW-1185">Reference proteome</keyword>
<evidence type="ECO:0000256" key="9">
    <source>
        <dbReference type="ARBA" id="ARBA00023136"/>
    </source>
</evidence>
<feature type="transmembrane region" description="Helical" evidence="10">
    <location>
        <begin position="20"/>
        <end position="41"/>
    </location>
</feature>
<evidence type="ECO:0000313" key="11">
    <source>
        <dbReference type="EMBL" id="GIM92315.1"/>
    </source>
</evidence>
<dbReference type="EMBL" id="BOQN01000053">
    <property type="protein sequence ID" value="GIM92315.1"/>
    <property type="molecule type" value="Genomic_DNA"/>
</dbReference>
<dbReference type="AlphaFoldDB" id="A0A919W504"/>
<comment type="similarity">
    <text evidence="3 10">Belongs to the FliL family.</text>
</comment>
<dbReference type="Proteomes" id="UP000677082">
    <property type="component" value="Unassembled WGS sequence"/>
</dbReference>
<evidence type="ECO:0000256" key="6">
    <source>
        <dbReference type="ARBA" id="ARBA00022692"/>
    </source>
</evidence>
<keyword evidence="9 10" id="KW-0472">Membrane</keyword>
<dbReference type="PANTHER" id="PTHR35091">
    <property type="entry name" value="FLAGELLAR PROTEIN FLIL"/>
    <property type="match status" value="1"/>
</dbReference>
<accession>A0A919W504</accession>
<reference evidence="11 12" key="1">
    <citation type="submission" date="2021-03" db="EMBL/GenBank/DDBJ databases">
        <title>Whole genome shotgun sequence of Actinoplanes toevensis NBRC 105298.</title>
        <authorList>
            <person name="Komaki H."/>
            <person name="Tamura T."/>
        </authorList>
    </citation>
    <scope>NUCLEOTIDE SEQUENCE [LARGE SCALE GENOMIC DNA]</scope>
    <source>
        <strain evidence="11 12">NBRC 105298</strain>
    </source>
</reference>
<keyword evidence="7 10" id="KW-0283">Flagellar rotation</keyword>
<organism evidence="11 12">
    <name type="scientific">Paractinoplanes toevensis</name>
    <dbReference type="NCBI Taxonomy" id="571911"/>
    <lineage>
        <taxon>Bacteria</taxon>
        <taxon>Bacillati</taxon>
        <taxon>Actinomycetota</taxon>
        <taxon>Actinomycetes</taxon>
        <taxon>Micromonosporales</taxon>
        <taxon>Micromonosporaceae</taxon>
        <taxon>Paractinoplanes</taxon>
    </lineage>
</organism>
<dbReference type="InterPro" id="IPR005503">
    <property type="entry name" value="FliL"/>
</dbReference>
<dbReference type="GO" id="GO:0009425">
    <property type="term" value="C:bacterial-type flagellum basal body"/>
    <property type="evidence" value="ECO:0007669"/>
    <property type="project" value="InterPro"/>
</dbReference>
<protein>
    <recommendedName>
        <fullName evidence="10">Flagellar protein FliL</fullName>
    </recommendedName>
</protein>
<evidence type="ECO:0000256" key="4">
    <source>
        <dbReference type="ARBA" id="ARBA00022475"/>
    </source>
</evidence>
<dbReference type="GO" id="GO:0006935">
    <property type="term" value="P:chemotaxis"/>
    <property type="evidence" value="ECO:0007669"/>
    <property type="project" value="UniProtKB-KW"/>
</dbReference>
<comment type="caution">
    <text evidence="11">The sequence shown here is derived from an EMBL/GenBank/DDBJ whole genome shotgun (WGS) entry which is preliminary data.</text>
</comment>
<comment type="subcellular location">
    <subcellularLocation>
        <location evidence="2">Cell membrane</location>
        <topology evidence="2">Single-pass membrane protein</topology>
    </subcellularLocation>
</comment>
<proteinExistence type="inferred from homology"/>
<evidence type="ECO:0000256" key="5">
    <source>
        <dbReference type="ARBA" id="ARBA00022500"/>
    </source>
</evidence>
<dbReference type="PANTHER" id="PTHR35091:SF2">
    <property type="entry name" value="FLAGELLAR PROTEIN FLIL"/>
    <property type="match status" value="1"/>
</dbReference>
<sequence>MADENKESAAEAPKKSKKMLMIIVIAAVVLIGGGAGAFFMLKGDSAEAKAPEKGSVTAIDESLTINLADSHYLKLQFALQQTADAGTEEVDTSEAIELAIDEYTGKKVAELETEKGREAIKEELLAKIVKAYTEDGKKMVMGIYYTAFVTQ</sequence>
<name>A0A919W504_9ACTN</name>
<dbReference type="GO" id="GO:0071978">
    <property type="term" value="P:bacterial-type flagellum-dependent swarming motility"/>
    <property type="evidence" value="ECO:0007669"/>
    <property type="project" value="TreeGrafter"/>
</dbReference>
<comment type="function">
    <text evidence="1 10">Controls the rotational direction of flagella during chemotaxis.</text>
</comment>
<keyword evidence="6 10" id="KW-0812">Transmembrane</keyword>
<evidence type="ECO:0000256" key="3">
    <source>
        <dbReference type="ARBA" id="ARBA00008281"/>
    </source>
</evidence>
<gene>
    <name evidence="11" type="ORF">Ato02nite_041080</name>
</gene>
<evidence type="ECO:0000256" key="10">
    <source>
        <dbReference type="RuleBase" id="RU364125"/>
    </source>
</evidence>